<dbReference type="KEGG" id="mur:EQY75_08135"/>
<dbReference type="Gene3D" id="3.10.450.50">
    <property type="match status" value="1"/>
</dbReference>
<keyword evidence="2" id="KW-1185">Reference proteome</keyword>
<dbReference type="Pfam" id="PF07366">
    <property type="entry name" value="SnoaL"/>
    <property type="match status" value="1"/>
</dbReference>
<evidence type="ECO:0000313" key="2">
    <source>
        <dbReference type="Proteomes" id="UP000290889"/>
    </source>
</evidence>
<dbReference type="Proteomes" id="UP000290889">
    <property type="component" value="Chromosome"/>
</dbReference>
<dbReference type="EMBL" id="CP035544">
    <property type="protein sequence ID" value="QBA64495.1"/>
    <property type="molecule type" value="Genomic_DNA"/>
</dbReference>
<sequence>MKCATPFVLLFVLAMTACEMVEKEKPDKSSHLKEVVTIYVDSCWNKGDFSALNRITGEGFVRNLNGLEVANGSIELEAYIQNFIKAFPNLRINITNLIEKDGKVALEWTFEGTNTGVFAEFIPTGKKATVRGVTMMTFNGQGKMIKENTYYNELYLLQQLGFTLNPPNLK</sequence>
<evidence type="ECO:0008006" key="3">
    <source>
        <dbReference type="Google" id="ProtNLM"/>
    </source>
</evidence>
<dbReference type="InterPro" id="IPR032710">
    <property type="entry name" value="NTF2-like_dom_sf"/>
</dbReference>
<proteinExistence type="predicted"/>
<dbReference type="GO" id="GO:0030638">
    <property type="term" value="P:polyketide metabolic process"/>
    <property type="evidence" value="ECO:0007669"/>
    <property type="project" value="InterPro"/>
</dbReference>
<dbReference type="PANTHER" id="PTHR38436:SF1">
    <property type="entry name" value="ESTER CYCLASE"/>
    <property type="match status" value="1"/>
</dbReference>
<dbReference type="PANTHER" id="PTHR38436">
    <property type="entry name" value="POLYKETIDE CYCLASE SNOAL-LIKE DOMAIN"/>
    <property type="match status" value="1"/>
</dbReference>
<dbReference type="RefSeq" id="WP_129604750.1">
    <property type="nucleotide sequence ID" value="NZ_CP035544.1"/>
</dbReference>
<dbReference type="AlphaFoldDB" id="A0A411E9T4"/>
<protein>
    <recommendedName>
        <fullName evidence="3">Ester cyclase</fullName>
    </recommendedName>
</protein>
<dbReference type="SUPFAM" id="SSF54427">
    <property type="entry name" value="NTF2-like"/>
    <property type="match status" value="1"/>
</dbReference>
<evidence type="ECO:0000313" key="1">
    <source>
        <dbReference type="EMBL" id="QBA64495.1"/>
    </source>
</evidence>
<reference evidence="1 2" key="1">
    <citation type="submission" date="2019-01" db="EMBL/GenBank/DDBJ databases">
        <title>Muriicola soli sp. nov., isolated from soil.</title>
        <authorList>
            <person name="Kang H.J."/>
            <person name="Kim S.B."/>
        </authorList>
    </citation>
    <scope>NUCLEOTIDE SEQUENCE [LARGE SCALE GENOMIC DNA]</scope>
    <source>
        <strain evidence="1 2">MMS17-SY002</strain>
    </source>
</reference>
<name>A0A411E9T4_9FLAO</name>
<gene>
    <name evidence="1" type="ORF">EQY75_08135</name>
</gene>
<accession>A0A411E9T4</accession>
<dbReference type="PROSITE" id="PS51257">
    <property type="entry name" value="PROKAR_LIPOPROTEIN"/>
    <property type="match status" value="1"/>
</dbReference>
<dbReference type="OrthoDB" id="1442472at2"/>
<dbReference type="InterPro" id="IPR009959">
    <property type="entry name" value="Cyclase_SnoaL-like"/>
</dbReference>
<organism evidence="1 2">
    <name type="scientific">Muriicola soli</name>
    <dbReference type="NCBI Taxonomy" id="2507538"/>
    <lineage>
        <taxon>Bacteria</taxon>
        <taxon>Pseudomonadati</taxon>
        <taxon>Bacteroidota</taxon>
        <taxon>Flavobacteriia</taxon>
        <taxon>Flavobacteriales</taxon>
        <taxon>Flavobacteriaceae</taxon>
        <taxon>Muriicola</taxon>
    </lineage>
</organism>